<evidence type="ECO:0000313" key="9">
    <source>
        <dbReference type="RefSeq" id="XP_003748465.2"/>
    </source>
</evidence>
<dbReference type="SUPFAM" id="SSF57667">
    <property type="entry name" value="beta-beta-alpha zinc fingers"/>
    <property type="match status" value="4"/>
</dbReference>
<keyword evidence="8" id="KW-1185">Reference proteome</keyword>
<evidence type="ECO:0000256" key="5">
    <source>
        <dbReference type="PROSITE-ProRule" id="PRU00042"/>
    </source>
</evidence>
<feature type="compositionally biased region" description="Polar residues" evidence="6">
    <location>
        <begin position="288"/>
        <end position="302"/>
    </location>
</feature>
<dbReference type="Gene3D" id="3.30.160.60">
    <property type="entry name" value="Classic Zinc Finger"/>
    <property type="match status" value="5"/>
</dbReference>
<evidence type="ECO:0000256" key="3">
    <source>
        <dbReference type="ARBA" id="ARBA00022771"/>
    </source>
</evidence>
<accession>A0AAJ6QYW7</accession>
<dbReference type="Pfam" id="PF00096">
    <property type="entry name" value="zf-C2H2"/>
    <property type="match status" value="1"/>
</dbReference>
<feature type="domain" description="C2H2-type" evidence="7">
    <location>
        <begin position="628"/>
        <end position="655"/>
    </location>
</feature>
<name>A0AAJ6QYW7_9ACAR</name>
<dbReference type="RefSeq" id="XP_003748465.2">
    <property type="nucleotide sequence ID" value="XM_003748417.2"/>
</dbReference>
<dbReference type="KEGG" id="goe:100897801"/>
<dbReference type="AlphaFoldDB" id="A0AAJ6QYW7"/>
<evidence type="ECO:0000256" key="4">
    <source>
        <dbReference type="ARBA" id="ARBA00022833"/>
    </source>
</evidence>
<feature type="domain" description="C2H2-type" evidence="7">
    <location>
        <begin position="520"/>
        <end position="547"/>
    </location>
</feature>
<keyword evidence="4" id="KW-0862">Zinc</keyword>
<dbReference type="PROSITE" id="PS00028">
    <property type="entry name" value="ZINC_FINGER_C2H2_1"/>
    <property type="match status" value="7"/>
</dbReference>
<feature type="domain" description="C2H2-type" evidence="7">
    <location>
        <begin position="656"/>
        <end position="684"/>
    </location>
</feature>
<keyword evidence="3 5" id="KW-0863">Zinc-finger</keyword>
<keyword evidence="2" id="KW-0677">Repeat</keyword>
<feature type="domain" description="C2H2-type" evidence="7">
    <location>
        <begin position="597"/>
        <end position="625"/>
    </location>
</feature>
<feature type="region of interest" description="Disordered" evidence="6">
    <location>
        <begin position="714"/>
        <end position="765"/>
    </location>
</feature>
<gene>
    <name evidence="9" type="primary">LOC100897801</name>
</gene>
<dbReference type="Proteomes" id="UP000694867">
    <property type="component" value="Unplaced"/>
</dbReference>
<dbReference type="GeneID" id="100897801"/>
<reference evidence="9" key="1">
    <citation type="submission" date="2025-08" db="UniProtKB">
        <authorList>
            <consortium name="RefSeq"/>
        </authorList>
    </citation>
    <scope>IDENTIFICATION</scope>
</reference>
<evidence type="ECO:0000259" key="7">
    <source>
        <dbReference type="PROSITE" id="PS50157"/>
    </source>
</evidence>
<evidence type="ECO:0000256" key="2">
    <source>
        <dbReference type="ARBA" id="ARBA00022737"/>
    </source>
</evidence>
<evidence type="ECO:0000256" key="6">
    <source>
        <dbReference type="SAM" id="MobiDB-lite"/>
    </source>
</evidence>
<dbReference type="PROSITE" id="PS50157">
    <property type="entry name" value="ZINC_FINGER_C2H2_2"/>
    <property type="match status" value="7"/>
</dbReference>
<dbReference type="InterPro" id="IPR013087">
    <property type="entry name" value="Znf_C2H2_type"/>
</dbReference>
<feature type="domain" description="C2H2-type" evidence="7">
    <location>
        <begin position="685"/>
        <end position="713"/>
    </location>
</feature>
<dbReference type="PANTHER" id="PTHR24379:SF121">
    <property type="entry name" value="C2H2-TYPE DOMAIN-CONTAINING PROTEIN"/>
    <property type="match status" value="1"/>
</dbReference>
<feature type="domain" description="C2H2-type" evidence="7">
    <location>
        <begin position="356"/>
        <end position="384"/>
    </location>
</feature>
<proteinExistence type="predicted"/>
<keyword evidence="1" id="KW-0479">Metal-binding</keyword>
<feature type="compositionally biased region" description="Polar residues" evidence="6">
    <location>
        <begin position="750"/>
        <end position="764"/>
    </location>
</feature>
<protein>
    <submittedName>
        <fullName evidence="9">Zinc finger protein 470-like</fullName>
    </submittedName>
</protein>
<feature type="region of interest" description="Disordered" evidence="6">
    <location>
        <begin position="288"/>
        <end position="328"/>
    </location>
</feature>
<evidence type="ECO:0000256" key="1">
    <source>
        <dbReference type="ARBA" id="ARBA00022723"/>
    </source>
</evidence>
<dbReference type="PANTHER" id="PTHR24379">
    <property type="entry name" value="KRAB AND ZINC FINGER DOMAIN-CONTAINING"/>
    <property type="match status" value="1"/>
</dbReference>
<sequence>MVVRVCIDADHSPFVTSLAFPQGIAPGENIELYIGTWDLPTNPPPKANTIVVDPLTKVVHVARTLESVSKRPSDAPLESSRKRAFVIPNSGATTSNGTEKHRCGECGQFFSSIKEISVHMQQHLSNRAPQEKVSTVTLTHRPRDGSQPMKATITQEPSRPNLVEISIPAAAVDSFITAVTDQAQQMLLKLAKPQAGSRLEIRKTEHQTGDDDLKKITMEALFEQEFEAFRERTIVPTKLARMTSEEVSKFEFHYTRSLYERGLLERQIECKKLRLDKENIRSSEQNLGTTHLCSGTDTEAGTSSEELSSDSDENLPVDASTGGSVEPQQCPECSRRILDARLFRQHLAECRLLNPKKCPDCSLPFASVSQRNRHQREAHGTKTQWKCAYCTGAPEHFISEKSLNLHLYKIHGKALTAAERESIRNEYQCVCSQCGFKTWSKKTLQVHRTKEHISKEWTLWCPACAFGAENTAQLVEHVRAMHKDDPCWYVCLICYRAISLVGGDQSAELHKALHAEGAGFPCTQCSKMFETEEKLTVHSGIHAVKVNTYHCGVCDTPNRTYRGLARHMALNHRPTKSALESASTSRPGLHKSASGTYVCNQCAQTYECESQLVAHQVCLHQGFEDEQYPCPYCLKIFARQHYLALHLRRHLDEKPHKCSFCPRSFSHFSSLKGHVTMKHTRDFRFSCPQCDKGFVSRMKVLKHLTQTHHMSMEQAAEAVPVEGRPPNREQSPPLVEGGSRMRRTAPMSPDSKQQNFPEQTQGSEQVVGVESVAAPPATGGSVFYELTHPDGSQSVVRLEPGQQLLLEDEQGVKQVIDFNDIVQRQDDSTAS</sequence>
<dbReference type="InterPro" id="IPR036236">
    <property type="entry name" value="Znf_C2H2_sf"/>
</dbReference>
<organism evidence="8 9">
    <name type="scientific">Galendromus occidentalis</name>
    <name type="common">western predatory mite</name>
    <dbReference type="NCBI Taxonomy" id="34638"/>
    <lineage>
        <taxon>Eukaryota</taxon>
        <taxon>Metazoa</taxon>
        <taxon>Ecdysozoa</taxon>
        <taxon>Arthropoda</taxon>
        <taxon>Chelicerata</taxon>
        <taxon>Arachnida</taxon>
        <taxon>Acari</taxon>
        <taxon>Parasitiformes</taxon>
        <taxon>Mesostigmata</taxon>
        <taxon>Gamasina</taxon>
        <taxon>Phytoseioidea</taxon>
        <taxon>Phytoseiidae</taxon>
        <taxon>Typhlodrominae</taxon>
        <taxon>Galendromus</taxon>
    </lineage>
</organism>
<dbReference type="GO" id="GO:0008270">
    <property type="term" value="F:zinc ion binding"/>
    <property type="evidence" value="ECO:0007669"/>
    <property type="project" value="UniProtKB-KW"/>
</dbReference>
<feature type="domain" description="C2H2-type" evidence="7">
    <location>
        <begin position="101"/>
        <end position="128"/>
    </location>
</feature>
<dbReference type="SMART" id="SM00355">
    <property type="entry name" value="ZnF_C2H2"/>
    <property type="match status" value="12"/>
</dbReference>
<evidence type="ECO:0000313" key="8">
    <source>
        <dbReference type="Proteomes" id="UP000694867"/>
    </source>
</evidence>